<dbReference type="InterPro" id="IPR001609">
    <property type="entry name" value="Myosin_head_motor_dom-like"/>
</dbReference>
<dbReference type="Gene3D" id="4.10.270.10">
    <property type="entry name" value="Myosin, subunit A"/>
    <property type="match status" value="1"/>
</dbReference>
<feature type="coiled-coil region" evidence="4">
    <location>
        <begin position="562"/>
        <end position="935"/>
    </location>
</feature>
<dbReference type="SMART" id="SM00242">
    <property type="entry name" value="MYSc"/>
    <property type="match status" value="1"/>
</dbReference>
<dbReference type="GO" id="GO:0016461">
    <property type="term" value="C:unconventional myosin complex"/>
    <property type="evidence" value="ECO:0007669"/>
    <property type="project" value="TreeGrafter"/>
</dbReference>
<dbReference type="GO" id="GO:0003774">
    <property type="term" value="F:cytoskeletal motor activity"/>
    <property type="evidence" value="ECO:0007669"/>
    <property type="project" value="InterPro"/>
</dbReference>
<dbReference type="GO" id="GO:0016460">
    <property type="term" value="C:myosin II complex"/>
    <property type="evidence" value="ECO:0007669"/>
    <property type="project" value="TreeGrafter"/>
</dbReference>
<dbReference type="GO" id="GO:0032982">
    <property type="term" value="C:myosin filament"/>
    <property type="evidence" value="ECO:0007669"/>
    <property type="project" value="TreeGrafter"/>
</dbReference>
<evidence type="ECO:0000256" key="4">
    <source>
        <dbReference type="SAM" id="Coils"/>
    </source>
</evidence>
<feature type="domain" description="Myosin motor" evidence="6">
    <location>
        <begin position="1"/>
        <end position="494"/>
    </location>
</feature>
<dbReference type="GO" id="GO:0051015">
    <property type="term" value="F:actin filament binding"/>
    <property type="evidence" value="ECO:0007669"/>
    <property type="project" value="TreeGrafter"/>
</dbReference>
<dbReference type="SMART" id="SM00015">
    <property type="entry name" value="IQ"/>
    <property type="match status" value="1"/>
</dbReference>
<comment type="caution">
    <text evidence="7">The sequence shown here is derived from an EMBL/GenBank/DDBJ whole genome shotgun (WGS) entry which is preliminary data.</text>
</comment>
<evidence type="ECO:0000259" key="6">
    <source>
        <dbReference type="PROSITE" id="PS51456"/>
    </source>
</evidence>
<keyword evidence="4" id="KW-0175">Coiled coil</keyword>
<evidence type="ECO:0000256" key="1">
    <source>
        <dbReference type="ARBA" id="ARBA00023123"/>
    </source>
</evidence>
<dbReference type="AlphaFoldDB" id="A0AAW0IBF8"/>
<dbReference type="Gene3D" id="1.20.58.530">
    <property type="match status" value="1"/>
</dbReference>
<gene>
    <name evidence="7" type="ORF">U0070_016843</name>
</gene>
<name>A0AAW0IBF8_MYOGA</name>
<keyword evidence="8" id="KW-1185">Reference proteome</keyword>
<proteinExistence type="inferred from homology"/>
<dbReference type="Gene3D" id="6.20.240.20">
    <property type="match status" value="1"/>
</dbReference>
<keyword evidence="3" id="KW-0009">Actin-binding</keyword>
<evidence type="ECO:0000313" key="8">
    <source>
        <dbReference type="Proteomes" id="UP001488838"/>
    </source>
</evidence>
<evidence type="ECO:0000256" key="2">
    <source>
        <dbReference type="ARBA" id="ARBA00023175"/>
    </source>
</evidence>
<comment type="similarity">
    <text evidence="3">Belongs to the TRAFAC class myosin-kinesin ATPase superfamily. Myosin family.</text>
</comment>
<dbReference type="EMBL" id="JBBHLL010000165">
    <property type="protein sequence ID" value="KAK7811771.1"/>
    <property type="molecule type" value="Genomic_DNA"/>
</dbReference>
<accession>A0AAW0IBF8</accession>
<dbReference type="GO" id="GO:0005524">
    <property type="term" value="F:ATP binding"/>
    <property type="evidence" value="ECO:0007669"/>
    <property type="project" value="InterPro"/>
</dbReference>
<dbReference type="Proteomes" id="UP001488838">
    <property type="component" value="Unassembled WGS sequence"/>
</dbReference>
<keyword evidence="2" id="KW-0505">Motor protein</keyword>
<dbReference type="PANTHER" id="PTHR45615">
    <property type="entry name" value="MYOSIN HEAVY CHAIN, NON-MUSCLE"/>
    <property type="match status" value="1"/>
</dbReference>
<comment type="caution">
    <text evidence="3">Lacks conserved residue(s) required for the propagation of feature annotation.</text>
</comment>
<dbReference type="Gene3D" id="1.20.120.720">
    <property type="entry name" value="Myosin VI head, motor domain, U50 subdomain"/>
    <property type="match status" value="1"/>
</dbReference>
<reference evidence="7 8" key="1">
    <citation type="journal article" date="2023" name="bioRxiv">
        <title>Conserved and derived expression patterns and positive selection on dental genes reveal complex evolutionary context of ever-growing rodent molars.</title>
        <authorList>
            <person name="Calamari Z.T."/>
            <person name="Song A."/>
            <person name="Cohen E."/>
            <person name="Akter M."/>
            <person name="Roy R.D."/>
            <person name="Hallikas O."/>
            <person name="Christensen M.M."/>
            <person name="Li P."/>
            <person name="Marangoni P."/>
            <person name="Jernvall J."/>
            <person name="Klein O.D."/>
        </authorList>
    </citation>
    <scope>NUCLEOTIDE SEQUENCE [LARGE SCALE GENOMIC DNA]</scope>
    <source>
        <strain evidence="7">V071</strain>
    </source>
</reference>
<evidence type="ECO:0000313" key="7">
    <source>
        <dbReference type="EMBL" id="KAK7811771.1"/>
    </source>
</evidence>
<dbReference type="FunFam" id="1.20.58.530:FF:000011">
    <property type="entry name" value="unconventional myosin-XVIIIa isoform X2"/>
    <property type="match status" value="1"/>
</dbReference>
<organism evidence="7 8">
    <name type="scientific">Myodes glareolus</name>
    <name type="common">Bank vole</name>
    <name type="synonym">Clethrionomys glareolus</name>
    <dbReference type="NCBI Taxonomy" id="447135"/>
    <lineage>
        <taxon>Eukaryota</taxon>
        <taxon>Metazoa</taxon>
        <taxon>Chordata</taxon>
        <taxon>Craniata</taxon>
        <taxon>Vertebrata</taxon>
        <taxon>Euteleostomi</taxon>
        <taxon>Mammalia</taxon>
        <taxon>Eutheria</taxon>
        <taxon>Euarchontoglires</taxon>
        <taxon>Glires</taxon>
        <taxon>Rodentia</taxon>
        <taxon>Myomorpha</taxon>
        <taxon>Muroidea</taxon>
        <taxon>Cricetidae</taxon>
        <taxon>Arvicolinae</taxon>
        <taxon>Myodes</taxon>
    </lineage>
</organism>
<dbReference type="PROSITE" id="PS51456">
    <property type="entry name" value="MYOSIN_MOTOR"/>
    <property type="match status" value="1"/>
</dbReference>
<dbReference type="PANTHER" id="PTHR45615:SF8">
    <property type="entry name" value="UNCONVENTIONAL MYOSIN-XVIIIB"/>
    <property type="match status" value="1"/>
</dbReference>
<protein>
    <recommendedName>
        <fullName evidence="6">Myosin motor domain-containing protein</fullName>
    </recommendedName>
</protein>
<dbReference type="Pfam" id="PF00063">
    <property type="entry name" value="Myosin_head"/>
    <property type="match status" value="2"/>
</dbReference>
<dbReference type="SUPFAM" id="SSF52540">
    <property type="entry name" value="P-loop containing nucleoside triphosphate hydrolases"/>
    <property type="match status" value="1"/>
</dbReference>
<keyword evidence="1 3" id="KW-0518">Myosin</keyword>
<dbReference type="InterPro" id="IPR027417">
    <property type="entry name" value="P-loop_NTPase"/>
</dbReference>
<dbReference type="SUPFAM" id="SSF57997">
    <property type="entry name" value="Tropomyosin"/>
    <property type="match status" value="1"/>
</dbReference>
<dbReference type="InterPro" id="IPR000048">
    <property type="entry name" value="IQ_motif_EF-hand-BS"/>
</dbReference>
<sequence>MVLGRKQFMRFEWANRAAEALGCDYEELNSATFKHHLRQILEQMTSGPQRQGLEDNEACSGLKMTGVECVEGMASGLYEELFVAVVSLINRSFSSQHLSMASIMVVDSPGFQNPRHQGKDRAATFEELCYNYAQERLQLLFYHRTFASTLERYREEGIPVHFDLPEPSPGITVAVVDHNPSQVHLPAGRSSEDARGLFWVLDEEVRVEGSSDSVVLERLRTAFEKKSAGADGPPVLRTCEQPLQCEVFHQLGLDPVRYDLTGWLRRAKPNLSAMEAPQVLQQSKREELQNLFQARAKLPPVCRAVAGLEGTSQQALHRSRVVRRAFASGVAALKRKAPCAQIKLQMDALISLLSRSQLHFIHCLVPTSVESKTGQGTSSPPQPGGDQGRTNKPLALDIPALRVQLAGCHILEALRLHRAGYAEHMGLAQFRRRFQVLDPLLLKKLDSTPEGLDERKAVEELLQTLDLEKKAVAVGHSQVFLKAGVVSRLERQREKLVSRNIILFQAACRGFLSRQECKKLKIRRLAAQCIQKNLAVFLEVKDWPWWGLLASLRPLLSPTLSMEQLRAKEEELTLLRQKLQKSEKSRSELRQSADLLESKITDLTSELADERFKGDIAWQALESEQAQRLQALREVQELKAKYQQVQKALGEAQQQLEEAQQKSQLANFEEKHAGGAEEWQMRLDCAQMENDFLRKRLQQCEERLDSEMKARTEVEQKLGDLQRAYEGAKKTAHQLKRKCHHLTWDLEDTRVLLENQQSRNHELEKRQKKFDLQLAQALGESMFEKTLREKVSQENSGVRWELGQLQQQLEQKEQEASKLKQELERLQGQKRELLNCASVGEQGVASLKERVWELESSALEQEKVHSQQENTIKQLEQLHQRFELEIERMKQMHQKDREDQEEELEDVRQSCQKRLRQLEMQLEQEYEEKQVALHEKRDLEGLIGTLCDQVHEKTSCRESLFFPVFLKQFFSIHPSCLHSLAHQKSPEW</sequence>
<dbReference type="GO" id="GO:0005737">
    <property type="term" value="C:cytoplasm"/>
    <property type="evidence" value="ECO:0007669"/>
    <property type="project" value="TreeGrafter"/>
</dbReference>
<evidence type="ECO:0000256" key="5">
    <source>
        <dbReference type="SAM" id="MobiDB-lite"/>
    </source>
</evidence>
<evidence type="ECO:0000256" key="3">
    <source>
        <dbReference type="PROSITE-ProRule" id="PRU00782"/>
    </source>
</evidence>
<dbReference type="GO" id="GO:0031032">
    <property type="term" value="P:actomyosin structure organization"/>
    <property type="evidence" value="ECO:0007669"/>
    <property type="project" value="TreeGrafter"/>
</dbReference>
<feature type="region of interest" description="Disordered" evidence="5">
    <location>
        <begin position="370"/>
        <end position="392"/>
    </location>
</feature>
<dbReference type="PROSITE" id="PS50096">
    <property type="entry name" value="IQ"/>
    <property type="match status" value="1"/>
</dbReference>